<protein>
    <submittedName>
        <fullName evidence="1">Uncharacterized protein</fullName>
    </submittedName>
</protein>
<reference evidence="1 2" key="1">
    <citation type="submission" date="2023-10" db="EMBL/GenBank/DDBJ databases">
        <title>Niallia locisalis sp.nov. isolated from a salt pond sample.</title>
        <authorList>
            <person name="Li X.-J."/>
            <person name="Dong L."/>
        </authorList>
    </citation>
    <scope>NUCLEOTIDE SEQUENCE [LARGE SCALE GENOMIC DNA]</scope>
    <source>
        <strain evidence="1 2">DSM 29761</strain>
    </source>
</reference>
<evidence type="ECO:0000313" key="2">
    <source>
        <dbReference type="Proteomes" id="UP001357223"/>
    </source>
</evidence>
<dbReference type="RefSeq" id="WP_338449516.1">
    <property type="nucleotide sequence ID" value="NZ_CP137640.1"/>
</dbReference>
<proteinExistence type="predicted"/>
<dbReference type="Proteomes" id="UP001357223">
    <property type="component" value="Chromosome"/>
</dbReference>
<keyword evidence="2" id="KW-1185">Reference proteome</keyword>
<sequence length="52" mass="6450">MNKDEQDREKFLEEQLEWCKVQNAILEEIEIINSLIPHFFLVKYTMMLRMFN</sequence>
<gene>
    <name evidence="1" type="ORF">R4Z09_25630</name>
</gene>
<name>A0ABZ2CF64_9BACI</name>
<accession>A0ABZ2CF64</accession>
<organism evidence="1 2">
    <name type="scientific">Niallia oryzisoli</name>
    <dbReference type="NCBI Taxonomy" id="1737571"/>
    <lineage>
        <taxon>Bacteria</taxon>
        <taxon>Bacillati</taxon>
        <taxon>Bacillota</taxon>
        <taxon>Bacilli</taxon>
        <taxon>Bacillales</taxon>
        <taxon>Bacillaceae</taxon>
        <taxon>Niallia</taxon>
    </lineage>
</organism>
<dbReference type="EMBL" id="CP137640">
    <property type="protein sequence ID" value="WVX80585.1"/>
    <property type="molecule type" value="Genomic_DNA"/>
</dbReference>
<evidence type="ECO:0000313" key="1">
    <source>
        <dbReference type="EMBL" id="WVX80585.1"/>
    </source>
</evidence>